<organism evidence="3 6">
    <name type="scientific">Spinacia oleracea</name>
    <name type="common">Spinach</name>
    <dbReference type="NCBI Taxonomy" id="3562"/>
    <lineage>
        <taxon>Eukaryota</taxon>
        <taxon>Viridiplantae</taxon>
        <taxon>Streptophyta</taxon>
        <taxon>Embryophyta</taxon>
        <taxon>Tracheophyta</taxon>
        <taxon>Spermatophyta</taxon>
        <taxon>Magnoliopsida</taxon>
        <taxon>eudicotyledons</taxon>
        <taxon>Gunneridae</taxon>
        <taxon>Pentapetalae</taxon>
        <taxon>Caryophyllales</taxon>
        <taxon>Chenopodiaceae</taxon>
        <taxon>Chenopodioideae</taxon>
        <taxon>Anserineae</taxon>
        <taxon>Spinacia</taxon>
    </lineage>
</organism>
<dbReference type="PROSITE" id="PS51502">
    <property type="entry name" value="S_R_A_B_BARREL"/>
    <property type="match status" value="2"/>
</dbReference>
<evidence type="ECO:0000259" key="2">
    <source>
        <dbReference type="PROSITE" id="PS51502"/>
    </source>
</evidence>
<dbReference type="RefSeq" id="XP_021863236.1">
    <property type="nucleotide sequence ID" value="XM_022007544.1"/>
</dbReference>
<dbReference type="KEGG" id="soe:110802114"/>
<gene>
    <name evidence="4 5 6 7 8 9" type="primary">LOC110802114</name>
</gene>
<dbReference type="RefSeq" id="XP_021863238.1">
    <property type="nucleotide sequence ID" value="XM_022007546.1"/>
</dbReference>
<dbReference type="AlphaFoldDB" id="A0A9R0J963"/>
<sequence>MAVCSPPIALAFPCLSPAKFSLNSCTLEMKFWGKRRNRVITLAASSPNSSYNVERKRKVVEHLCLLRANEDLSDEQEKDMLDNLYTSQYHMAGIVAISLGRTSDQNPENYTHGVFMRFHKKEDLAKYYQNTSYLRVLKEYVSPYCHDLLYVDFEAEVEDDILAIFRKGEEFNYGVEFVLLIKFNEGALDGPAEDALTSLANLAFEFPSLIVQSTQGRNFNLESKEYTHAIVTRFRSVEAQKIFMDSSEYNHIWESKLLPIILQTLSFHFLVAPVGTELM</sequence>
<evidence type="ECO:0000313" key="7">
    <source>
        <dbReference type="RefSeq" id="XP_021863237.1"/>
    </source>
</evidence>
<accession>A0A9R0J963</accession>
<dbReference type="RefSeq" id="XP_056689217.1">
    <property type="nucleotide sequence ID" value="XM_056833239.1"/>
</dbReference>
<dbReference type="SMART" id="SM00886">
    <property type="entry name" value="Dabb"/>
    <property type="match status" value="2"/>
</dbReference>
<dbReference type="InterPro" id="IPR044662">
    <property type="entry name" value="HS1/DABB1-like"/>
</dbReference>
<reference evidence="3" key="1">
    <citation type="journal article" date="2021" name="Nat. Commun.">
        <title>Genomic analyses provide insights into spinach domestication and the genetic basis of agronomic traits.</title>
        <authorList>
            <person name="Cai X."/>
            <person name="Sun X."/>
            <person name="Xu C."/>
            <person name="Sun H."/>
            <person name="Wang X."/>
            <person name="Ge C."/>
            <person name="Zhang Z."/>
            <person name="Wang Q."/>
            <person name="Fei Z."/>
            <person name="Jiao C."/>
            <person name="Wang Q."/>
        </authorList>
    </citation>
    <scope>NUCLEOTIDE SEQUENCE [LARGE SCALE GENOMIC DNA]</scope>
    <source>
        <strain evidence="3">cv. Varoflay</strain>
    </source>
</reference>
<dbReference type="Pfam" id="PF07876">
    <property type="entry name" value="Dabb"/>
    <property type="match status" value="2"/>
</dbReference>
<evidence type="ECO:0000256" key="1">
    <source>
        <dbReference type="ARBA" id="ARBA00011738"/>
    </source>
</evidence>
<evidence type="ECO:0000313" key="6">
    <source>
        <dbReference type="RefSeq" id="XP_021863236.1"/>
    </source>
</evidence>
<feature type="domain" description="Stress-response A/B barrel" evidence="2">
    <location>
        <begin position="175"/>
        <end position="269"/>
    </location>
</feature>
<keyword evidence="3" id="KW-1185">Reference proteome</keyword>
<dbReference type="InterPro" id="IPR013097">
    <property type="entry name" value="Dabb"/>
</dbReference>
<evidence type="ECO:0000313" key="4">
    <source>
        <dbReference type="RefSeq" id="XP_021863233.1"/>
    </source>
</evidence>
<evidence type="ECO:0000313" key="9">
    <source>
        <dbReference type="RefSeq" id="XP_056689217.1"/>
    </source>
</evidence>
<dbReference type="SUPFAM" id="SSF54909">
    <property type="entry name" value="Dimeric alpha+beta barrel"/>
    <property type="match status" value="2"/>
</dbReference>
<proteinExistence type="predicted"/>
<dbReference type="InterPro" id="IPR011008">
    <property type="entry name" value="Dimeric_a/b-barrel"/>
</dbReference>
<reference evidence="4 5" key="2">
    <citation type="submission" date="2025-04" db="UniProtKB">
        <authorList>
            <consortium name="RefSeq"/>
        </authorList>
    </citation>
    <scope>IDENTIFICATION</scope>
    <source>
        <tissue evidence="9">Leaf</tissue>
    </source>
</reference>
<dbReference type="OrthoDB" id="2016695at2759"/>
<comment type="subunit">
    <text evidence="1">Homodimer.</text>
</comment>
<name>A0A9R0J963_SPIOL</name>
<dbReference type="Proteomes" id="UP000813463">
    <property type="component" value="Chromosome 6"/>
</dbReference>
<dbReference type="GeneID" id="110802114"/>
<protein>
    <submittedName>
        <fullName evidence="4 5 9">Stress-response A/B barrel domain-containing protein UP3</fullName>
    </submittedName>
</protein>
<evidence type="ECO:0000313" key="5">
    <source>
        <dbReference type="RefSeq" id="XP_021863234.1"/>
    </source>
</evidence>
<dbReference type="RefSeq" id="XP_021863233.1">
    <property type="nucleotide sequence ID" value="XM_022007541.1"/>
</dbReference>
<dbReference type="RefSeq" id="XP_021863234.1">
    <property type="nucleotide sequence ID" value="XM_022007542.1"/>
</dbReference>
<evidence type="ECO:0000313" key="3">
    <source>
        <dbReference type="Proteomes" id="UP000813463"/>
    </source>
</evidence>
<dbReference type="PANTHER" id="PTHR33178:SF5">
    <property type="entry name" value="EXPRESSED PROTEIN"/>
    <property type="match status" value="1"/>
</dbReference>
<feature type="domain" description="Stress-response A/B barrel" evidence="2">
    <location>
        <begin position="60"/>
        <end position="153"/>
    </location>
</feature>
<evidence type="ECO:0000313" key="8">
    <source>
        <dbReference type="RefSeq" id="XP_021863238.1"/>
    </source>
</evidence>
<dbReference type="RefSeq" id="XP_021863237.1">
    <property type="nucleotide sequence ID" value="XM_022007545.1"/>
</dbReference>
<dbReference type="PANTHER" id="PTHR33178">
    <property type="match status" value="1"/>
</dbReference>
<dbReference type="Gene3D" id="3.30.70.100">
    <property type="match status" value="2"/>
</dbReference>